<feature type="region of interest" description="Disordered" evidence="1">
    <location>
        <begin position="50"/>
        <end position="82"/>
    </location>
</feature>
<feature type="transmembrane region" description="Helical" evidence="2">
    <location>
        <begin position="21"/>
        <end position="48"/>
    </location>
</feature>
<evidence type="ECO:0000256" key="1">
    <source>
        <dbReference type="SAM" id="MobiDB-lite"/>
    </source>
</evidence>
<dbReference type="EMBL" id="MIGB01000059">
    <property type="protein sequence ID" value="OSY35040.1"/>
    <property type="molecule type" value="Genomic_DNA"/>
</dbReference>
<keyword evidence="2" id="KW-0472">Membrane</keyword>
<feature type="compositionally biased region" description="Gly residues" evidence="1">
    <location>
        <begin position="66"/>
        <end position="77"/>
    </location>
</feature>
<dbReference type="AlphaFoldDB" id="A0A1Y2MIF5"/>
<evidence type="ECO:0000256" key="2">
    <source>
        <dbReference type="SAM" id="Phobius"/>
    </source>
</evidence>
<dbReference type="STRING" id="2074.BG845_06353"/>
<name>A0A1Y2MIF5_PSEAH</name>
<reference evidence="3 4" key="1">
    <citation type="submission" date="2016-09" db="EMBL/GenBank/DDBJ databases">
        <title>Pseudonocardia autotrophica DSM535, a candidate organism with high potential of specific P450 cytochromes.</title>
        <authorList>
            <person name="Grumaz C."/>
            <person name="Vainshtein Y."/>
            <person name="Kirstahler P."/>
            <person name="Sohn K."/>
        </authorList>
    </citation>
    <scope>NUCLEOTIDE SEQUENCE [LARGE SCALE GENOMIC DNA]</scope>
    <source>
        <strain evidence="3 4">DSM 535</strain>
    </source>
</reference>
<evidence type="ECO:0000313" key="3">
    <source>
        <dbReference type="EMBL" id="OSY35040.1"/>
    </source>
</evidence>
<dbReference type="Proteomes" id="UP000194360">
    <property type="component" value="Unassembled WGS sequence"/>
</dbReference>
<dbReference type="OrthoDB" id="5188560at2"/>
<comment type="caution">
    <text evidence="3">The sequence shown here is derived from an EMBL/GenBank/DDBJ whole genome shotgun (WGS) entry which is preliminary data.</text>
</comment>
<dbReference type="RefSeq" id="WP_085916406.1">
    <property type="nucleotide sequence ID" value="NZ_AP018921.1"/>
</dbReference>
<keyword evidence="2" id="KW-0812">Transmembrane</keyword>
<organism evidence="3 4">
    <name type="scientific">Pseudonocardia autotrophica</name>
    <name type="common">Amycolata autotrophica</name>
    <name type="synonym">Nocardia autotrophica</name>
    <dbReference type="NCBI Taxonomy" id="2074"/>
    <lineage>
        <taxon>Bacteria</taxon>
        <taxon>Bacillati</taxon>
        <taxon>Actinomycetota</taxon>
        <taxon>Actinomycetes</taxon>
        <taxon>Pseudonocardiales</taxon>
        <taxon>Pseudonocardiaceae</taxon>
        <taxon>Pseudonocardia</taxon>
    </lineage>
</organism>
<proteinExistence type="predicted"/>
<protein>
    <submittedName>
        <fullName evidence="3">Uncharacterized protein</fullName>
    </submittedName>
</protein>
<gene>
    <name evidence="3" type="ORF">BG845_06353</name>
</gene>
<keyword evidence="4" id="KW-1185">Reference proteome</keyword>
<keyword evidence="2" id="KW-1133">Transmembrane helix</keyword>
<evidence type="ECO:0000313" key="4">
    <source>
        <dbReference type="Proteomes" id="UP000194360"/>
    </source>
</evidence>
<sequence>MARSMNTDRAPAGGGRDGRRRALLIITGAVVLVLALLVGVVVSLTSMFGEDEPSSTYQSPPAPTGPGAGGSTGGGSGPEAEAALARAPMLDVPDQAALPHTLSMRSAGPPITLPAPQQVSGVLVPTGFPDTEQGAIAQVVELTRVGFTGADPQVWAQAYDSMAEPGAAPTAQTPASQDLVAFRRAANMPRTGATRARITWDPTSALVKGSTDDGSYVVACVLGELVTDYKGRVATGGLGNCLPMRRVGDQWLVASGPRAWVAPATWPGSDEAVAVGYRDILR</sequence>
<accession>A0A1Y2MIF5</accession>